<dbReference type="InParanoid" id="G3IGR4"/>
<keyword evidence="1" id="KW-0732">Signal</keyword>
<feature type="chain" id="PRO_5003445169" evidence="1">
    <location>
        <begin position="18"/>
        <end position="64"/>
    </location>
</feature>
<reference evidence="3" key="1">
    <citation type="journal article" date="2011" name="Nat. Biotechnol.">
        <title>The genomic sequence of the Chinese hamster ovary (CHO)-K1 cell line.</title>
        <authorList>
            <person name="Xu X."/>
            <person name="Nagarajan H."/>
            <person name="Lewis N.E."/>
            <person name="Pan S."/>
            <person name="Cai Z."/>
            <person name="Liu X."/>
            <person name="Chen W."/>
            <person name="Xie M."/>
            <person name="Wang W."/>
            <person name="Hammond S."/>
            <person name="Andersen M.R."/>
            <person name="Neff N."/>
            <person name="Passarelli B."/>
            <person name="Koh W."/>
            <person name="Fan H.C."/>
            <person name="Wang J."/>
            <person name="Gui Y."/>
            <person name="Lee K.H."/>
            <person name="Betenbaugh M.J."/>
            <person name="Quake S.R."/>
            <person name="Famili I."/>
            <person name="Palsson B.O."/>
            <person name="Wang J."/>
        </authorList>
    </citation>
    <scope>NUCLEOTIDE SEQUENCE [LARGE SCALE GENOMIC DNA]</scope>
    <source>
        <strain evidence="3">CHO K1 cell line</strain>
    </source>
</reference>
<sequence>MAQVLIALAALAGPGFSSQHLQGDSQPSANCPNSLFCLPWAPGMHVVHRQTYMQTSTHTHKSQK</sequence>
<evidence type="ECO:0000313" key="2">
    <source>
        <dbReference type="EMBL" id="EGW13222.1"/>
    </source>
</evidence>
<evidence type="ECO:0000256" key="1">
    <source>
        <dbReference type="SAM" id="SignalP"/>
    </source>
</evidence>
<accession>G3IGR4</accession>
<evidence type="ECO:0000313" key="3">
    <source>
        <dbReference type="Proteomes" id="UP000001075"/>
    </source>
</evidence>
<gene>
    <name evidence="2" type="ORF">I79_022989</name>
</gene>
<name>G3IGR4_CRIGR</name>
<organism evidence="2 3">
    <name type="scientific">Cricetulus griseus</name>
    <name type="common">Chinese hamster</name>
    <name type="synonym">Cricetulus barabensis griseus</name>
    <dbReference type="NCBI Taxonomy" id="10029"/>
    <lineage>
        <taxon>Eukaryota</taxon>
        <taxon>Metazoa</taxon>
        <taxon>Chordata</taxon>
        <taxon>Craniata</taxon>
        <taxon>Vertebrata</taxon>
        <taxon>Euteleostomi</taxon>
        <taxon>Mammalia</taxon>
        <taxon>Eutheria</taxon>
        <taxon>Euarchontoglires</taxon>
        <taxon>Glires</taxon>
        <taxon>Rodentia</taxon>
        <taxon>Myomorpha</taxon>
        <taxon>Muroidea</taxon>
        <taxon>Cricetidae</taxon>
        <taxon>Cricetinae</taxon>
        <taxon>Cricetulus</taxon>
    </lineage>
</organism>
<protein>
    <submittedName>
        <fullName evidence="2">Uncharacterized protein</fullName>
    </submittedName>
</protein>
<dbReference type="EMBL" id="JH002619">
    <property type="protein sequence ID" value="EGW13222.1"/>
    <property type="molecule type" value="Genomic_DNA"/>
</dbReference>
<dbReference type="Proteomes" id="UP000001075">
    <property type="component" value="Unassembled WGS sequence"/>
</dbReference>
<dbReference type="AlphaFoldDB" id="G3IGR4"/>
<feature type="signal peptide" evidence="1">
    <location>
        <begin position="1"/>
        <end position="17"/>
    </location>
</feature>
<proteinExistence type="predicted"/>